<evidence type="ECO:0000313" key="14">
    <source>
        <dbReference type="WormBase" id="Bm3146a"/>
    </source>
</evidence>
<evidence type="ECO:0000256" key="8">
    <source>
        <dbReference type="ARBA" id="ARBA00023072"/>
    </source>
</evidence>
<keyword evidence="4" id="KW-0964">Secreted</keyword>
<evidence type="ECO:0000256" key="3">
    <source>
        <dbReference type="ARBA" id="ARBA00017453"/>
    </source>
</evidence>
<evidence type="ECO:0000256" key="4">
    <source>
        <dbReference type="ARBA" id="ARBA00022525"/>
    </source>
</evidence>
<dbReference type="PANTHER" id="PTHR31418">
    <property type="entry name" value="FATTY-ACID AND RETINOL-BINDING PROTEIN 1"/>
    <property type="match status" value="1"/>
</dbReference>
<dbReference type="WBParaSite" id="Bm3146a.1">
    <property type="protein sequence ID" value="Bm3146a.1"/>
    <property type="gene ID" value="WBGene00223407"/>
</dbReference>
<keyword evidence="7" id="KW-0175">Coiled coil</keyword>
<dbReference type="GeneID" id="6103166"/>
<dbReference type="RefSeq" id="XP_001899742.2">
    <property type="nucleotide sequence ID" value="XM_001899707.2"/>
</dbReference>
<dbReference type="GO" id="GO:0019841">
    <property type="term" value="F:retinol binding"/>
    <property type="evidence" value="ECO:0007669"/>
    <property type="project" value="UniProtKB-KW"/>
</dbReference>
<comment type="subcellular location">
    <subcellularLocation>
        <location evidence="1">Secreted</location>
    </subcellularLocation>
</comment>
<keyword evidence="9" id="KW-0446">Lipid-binding</keyword>
<dbReference type="FunFam" id="1.20.120.1100:FF:000001">
    <property type="entry name" value="Fatty-acid and retinol-binding protein 1"/>
    <property type="match status" value="1"/>
</dbReference>
<reference evidence="10 12" key="1">
    <citation type="journal article" date="2007" name="Science">
        <title>Draft genome of the filarial nematode parasite Brugia malayi.</title>
        <authorList>
            <person name="Ghedin E."/>
            <person name="Wang S."/>
            <person name="Spiro D."/>
            <person name="Caler E."/>
            <person name="Zhao Q."/>
            <person name="Crabtree J."/>
            <person name="Allen J.E."/>
            <person name="Delcher A.L."/>
            <person name="Guiliano D.B."/>
            <person name="Miranda-Saavedra D."/>
            <person name="Angiuoli S.V."/>
            <person name="Creasy T."/>
            <person name="Amedeo P."/>
            <person name="Haas B."/>
            <person name="El-Sayed N.M."/>
            <person name="Wortman J.R."/>
            <person name="Feldblyum T."/>
            <person name="Tallon L."/>
            <person name="Schatz M."/>
            <person name="Shumway M."/>
            <person name="Koo H."/>
            <person name="Salzberg S.L."/>
            <person name="Schobel S."/>
            <person name="Pertea M."/>
            <person name="Pop M."/>
            <person name="White O."/>
            <person name="Barton G.J."/>
            <person name="Carlow C.K."/>
            <person name="Crawford M.J."/>
            <person name="Daub J."/>
            <person name="Dimmic M.W."/>
            <person name="Estes C.F."/>
            <person name="Foster J.M."/>
            <person name="Ganatra M."/>
            <person name="Gregory W.F."/>
            <person name="Johnson N.M."/>
            <person name="Jin J."/>
            <person name="Komuniecki R."/>
            <person name="Korf I."/>
            <person name="Kumar S."/>
            <person name="Laney S."/>
            <person name="Li B.W."/>
            <person name="Li W."/>
            <person name="Lindblom T.H."/>
            <person name="Lustigman S."/>
            <person name="Ma D."/>
            <person name="Maina C.V."/>
            <person name="Martin D.M."/>
            <person name="McCarter J.P."/>
            <person name="McReynolds L."/>
            <person name="Mitreva M."/>
            <person name="Nutman T.B."/>
            <person name="Parkinson J."/>
            <person name="Peregrin-Alvarez J.M."/>
            <person name="Poole C."/>
            <person name="Ren Q."/>
            <person name="Saunders L."/>
            <person name="Sluder A.E."/>
            <person name="Smith K."/>
            <person name="Stanke M."/>
            <person name="Unnasch T.R."/>
            <person name="Ware J."/>
            <person name="Wei A.D."/>
            <person name="Weil G."/>
            <person name="Williams D.J."/>
            <person name="Zhang Y."/>
            <person name="Williams S.A."/>
            <person name="Fraser-Liggett C."/>
            <person name="Slatko B."/>
            <person name="Blaxter M.L."/>
            <person name="Scott A.L."/>
        </authorList>
    </citation>
    <scope>NUCLEOTIDE SEQUENCE</scope>
    <source>
        <strain evidence="10 12">FR3</strain>
    </source>
</reference>
<accession>A0A4E9F2S1</accession>
<dbReference type="Pfam" id="PF05823">
    <property type="entry name" value="Gp-FAR-1"/>
    <property type="match status" value="1"/>
</dbReference>
<comment type="similarity">
    <text evidence="2">Belongs to the fatty-acid and retinol-binding protein (FARBP) family.</text>
</comment>
<dbReference type="OMA" id="RKIHAQY"/>
<evidence type="ECO:0000256" key="9">
    <source>
        <dbReference type="ARBA" id="ARBA00023121"/>
    </source>
</evidence>
<organism evidence="10">
    <name type="scientific">Brugia malayi</name>
    <name type="common">Filarial nematode worm</name>
    <dbReference type="NCBI Taxonomy" id="6279"/>
    <lineage>
        <taxon>Eukaryota</taxon>
        <taxon>Metazoa</taxon>
        <taxon>Ecdysozoa</taxon>
        <taxon>Nematoda</taxon>
        <taxon>Chromadorea</taxon>
        <taxon>Rhabditida</taxon>
        <taxon>Spirurina</taxon>
        <taxon>Spiruromorpha</taxon>
        <taxon>Filarioidea</taxon>
        <taxon>Onchocercidae</taxon>
        <taxon>Brugia</taxon>
    </lineage>
</organism>
<dbReference type="Proteomes" id="UP000006672">
    <property type="component" value="Unassembled WGS sequence"/>
</dbReference>
<evidence type="ECO:0000313" key="12">
    <source>
        <dbReference type="Proteomes" id="UP000006672"/>
    </source>
</evidence>
<dbReference type="Gene3D" id="1.20.120.1100">
    <property type="match status" value="1"/>
</dbReference>
<dbReference type="OrthoDB" id="5808308at2759"/>
<dbReference type="GO" id="GO:0016918">
    <property type="term" value="F:retinal binding"/>
    <property type="evidence" value="ECO:0007669"/>
    <property type="project" value="UniProtKB-KW"/>
</dbReference>
<evidence type="ECO:0000256" key="6">
    <source>
        <dbReference type="ARBA" id="ARBA00022893"/>
    </source>
</evidence>
<protein>
    <recommendedName>
        <fullName evidence="3">Fatty-acid and retinol-binding protein 1</fullName>
    </recommendedName>
</protein>
<proteinExistence type="inferred from homology"/>
<dbReference type="PANTHER" id="PTHR31418:SF7">
    <property type="entry name" value="FATTY-ACID AND RETINOL-BINDING PROTEIN 1"/>
    <property type="match status" value="1"/>
</dbReference>
<evidence type="ECO:0000313" key="11">
    <source>
        <dbReference type="EMBL" id="VIO91061.1"/>
    </source>
</evidence>
<evidence type="ECO:0000256" key="2">
    <source>
        <dbReference type="ARBA" id="ARBA00006648"/>
    </source>
</evidence>
<keyword evidence="12" id="KW-1185">Reference proteome</keyword>
<name>A0A0K0J905_BRUMA</name>
<evidence type="ECO:0000256" key="1">
    <source>
        <dbReference type="ARBA" id="ARBA00004613"/>
    </source>
</evidence>
<evidence type="ECO:0000313" key="10">
    <source>
        <dbReference type="EMBL" id="CDP95789.1"/>
    </source>
</evidence>
<evidence type="ECO:0000313" key="13">
    <source>
        <dbReference type="WBParaSite" id="Bm3146a.1"/>
    </source>
</evidence>
<dbReference type="EMBL" id="CAAKNF010000192">
    <property type="protein sequence ID" value="VIO91061.1"/>
    <property type="molecule type" value="Genomic_DNA"/>
</dbReference>
<dbReference type="AlphaFoldDB" id="A0A0K0J905"/>
<reference evidence="10" key="2">
    <citation type="submission" date="2012-12" db="EMBL/GenBank/DDBJ databases">
        <authorList>
            <person name="Gao Y.W."/>
            <person name="Fan S.T."/>
            <person name="Sun H.T."/>
            <person name="Wang Z."/>
            <person name="Gao X.L."/>
            <person name="Li Y.G."/>
            <person name="Wang T.C."/>
            <person name="Zhang K."/>
            <person name="Xu W.W."/>
            <person name="Yu Z.J."/>
            <person name="Xia X.Z."/>
        </authorList>
    </citation>
    <scope>NUCLEOTIDE SEQUENCE</scope>
    <source>
        <strain evidence="10">FR3</strain>
    </source>
</reference>
<dbReference type="FunCoup" id="A0A0K0J905">
    <property type="interactions" value="339"/>
</dbReference>
<dbReference type="GO" id="GO:0005576">
    <property type="term" value="C:extracellular region"/>
    <property type="evidence" value="ECO:0007669"/>
    <property type="project" value="UniProtKB-SubCell"/>
</dbReference>
<evidence type="ECO:0000256" key="5">
    <source>
        <dbReference type="ARBA" id="ARBA00022729"/>
    </source>
</evidence>
<sequence length="201" mass="22824">MGGERKLKLGNLTAIEKLSLTIKMYHRLILLALVGTTMANVIPFSMSNIPEEYKEFIPEEVRNFYKDLTVEDKEILRELASKHATFANEDAALEALKDKSDKLYKNAVELRNFVKAKIDSLKPDAKIFVDEIIAKARSLRSDDGHKLDTEKIKQAARDIIAKYQALSEETKEELKVTFPAIAKIIGNEKLKRIASTFLQKN</sequence>
<keyword evidence="6" id="KW-0845">Vitamin A</keyword>
<keyword evidence="8" id="KW-0683">Retinol-binding</keyword>
<evidence type="ECO:0000256" key="7">
    <source>
        <dbReference type="ARBA" id="ARBA00023054"/>
    </source>
</evidence>
<dbReference type="EMBL" id="LN856952">
    <property type="protein sequence ID" value="CDP95789.1"/>
    <property type="molecule type" value="Genomic_DNA"/>
</dbReference>
<reference evidence="13" key="4">
    <citation type="submission" date="2019-12" db="UniProtKB">
        <authorList>
            <consortium name="WormBaseParasite"/>
        </authorList>
    </citation>
    <scope>IDENTIFICATION</scope>
</reference>
<dbReference type="InterPro" id="IPR008632">
    <property type="entry name" value="Gp-FAR-1"/>
</dbReference>
<accession>A0A0K0J905</accession>
<dbReference type="STRING" id="6279.A0A0K0J905"/>
<dbReference type="WormBase" id="Bm3146a">
    <property type="protein sequence ID" value="BM27799"/>
    <property type="gene ID" value="WBGene00223407"/>
    <property type="gene designation" value="Bma-far-1"/>
</dbReference>
<reference evidence="11" key="3">
    <citation type="submission" date="2019-04" db="EMBL/GenBank/DDBJ databases">
        <authorList>
            <person name="Howe K."/>
            <person name="Paulini M."/>
            <person name="Williams G."/>
        </authorList>
    </citation>
    <scope>NUCLEOTIDE SEQUENCE [LARGE SCALE GENOMIC DNA]</scope>
    <source>
        <strain evidence="11">FR3</strain>
    </source>
</reference>
<keyword evidence="5" id="KW-0732">Signal</keyword>
<gene>
    <name evidence="14" type="primary">bma-far-1</name>
    <name evidence="11 13" type="synonym">Bma-far-1</name>
    <name evidence="10 14" type="ORF">Bm3146</name>
    <name evidence="11" type="ORF">BM_BM3146</name>
    <name evidence="10" type="ORF">BM_Bm3146</name>
</gene>